<dbReference type="PANTHER" id="PTHR14650">
    <property type="entry name" value="PROLYL HYDROXYLASE-RELATED"/>
    <property type="match status" value="1"/>
</dbReference>
<proteinExistence type="predicted"/>
<dbReference type="Gene3D" id="2.60.120.620">
    <property type="entry name" value="q2cbj1_9rhob like domain"/>
    <property type="match status" value="1"/>
</dbReference>
<evidence type="ECO:0008006" key="4">
    <source>
        <dbReference type="Google" id="ProtNLM"/>
    </source>
</evidence>
<dbReference type="PANTHER" id="PTHR14650:SF1">
    <property type="entry name" value="2-OXOGLUTARATE AND IRON-DEPENDENT OXYGENASE DOMAIN-CONTAINING PROTEIN 3"/>
    <property type="match status" value="1"/>
</dbReference>
<sequence>MATLAPAHCAAALEAWCDQHCPHAVAHGPLKARYDRSATSEMHAWRCYATSTLDAMHERYAQGTAYCTRHAQLVELLQQCLNAEVQPSHASIDPQGNVHIEDAAVPDVSDSVLMDGSGGLAVELPRWPGGDLTIPAVDTSNWTPSESNELFRVQGWQVECINDFERHKLNNYTGNVSRRKAFLKRDGLSCYGPCVRGVVDGFASHAEVLELSVLEPYVPPGQASSITTWRWDVADDPPVFRTLVNRAQAVLREHFGVENLRFYRSNIITWKAPRSSHETTPPIWRPRSLHGDTNTDEMFLFTTILYLSQHGEDCVGAETGIADEIGAQDVVTAGLRVQPSIGRLLVFSAGVENMHEMLRLVRGKRVAIQMWFACKGQNPGWARAQRVSWNETYGFGGPESGSSPSKATQQAPAISNALLSTPPWRWRAA</sequence>
<dbReference type="EMBL" id="JBGBPQ010000004">
    <property type="protein sequence ID" value="KAL1524968.1"/>
    <property type="molecule type" value="Genomic_DNA"/>
</dbReference>
<evidence type="ECO:0000256" key="1">
    <source>
        <dbReference type="SAM" id="MobiDB-lite"/>
    </source>
</evidence>
<feature type="compositionally biased region" description="Polar residues" evidence="1">
    <location>
        <begin position="406"/>
        <end position="419"/>
    </location>
</feature>
<dbReference type="GO" id="GO:0016020">
    <property type="term" value="C:membrane"/>
    <property type="evidence" value="ECO:0007669"/>
    <property type="project" value="TreeGrafter"/>
</dbReference>
<accession>A0AB34JVA7</accession>
<evidence type="ECO:0000313" key="3">
    <source>
        <dbReference type="Proteomes" id="UP001515480"/>
    </source>
</evidence>
<feature type="region of interest" description="Disordered" evidence="1">
    <location>
        <begin position="395"/>
        <end position="429"/>
    </location>
</feature>
<gene>
    <name evidence="2" type="ORF">AB1Y20_019844</name>
</gene>
<keyword evidence="3" id="KW-1185">Reference proteome</keyword>
<organism evidence="2 3">
    <name type="scientific">Prymnesium parvum</name>
    <name type="common">Toxic golden alga</name>
    <dbReference type="NCBI Taxonomy" id="97485"/>
    <lineage>
        <taxon>Eukaryota</taxon>
        <taxon>Haptista</taxon>
        <taxon>Haptophyta</taxon>
        <taxon>Prymnesiophyceae</taxon>
        <taxon>Prymnesiales</taxon>
        <taxon>Prymnesiaceae</taxon>
        <taxon>Prymnesium</taxon>
    </lineage>
</organism>
<name>A0AB34JVA7_PRYPA</name>
<reference evidence="2 3" key="1">
    <citation type="journal article" date="2024" name="Science">
        <title>Giant polyketide synthase enzymes in the biosynthesis of giant marine polyether toxins.</title>
        <authorList>
            <person name="Fallon T.R."/>
            <person name="Shende V.V."/>
            <person name="Wierzbicki I.H."/>
            <person name="Pendleton A.L."/>
            <person name="Watervoot N.F."/>
            <person name="Auber R.P."/>
            <person name="Gonzalez D.J."/>
            <person name="Wisecaver J.H."/>
            <person name="Moore B.S."/>
        </authorList>
    </citation>
    <scope>NUCLEOTIDE SEQUENCE [LARGE SCALE GENOMIC DNA]</scope>
    <source>
        <strain evidence="2 3">12B1</strain>
    </source>
</reference>
<dbReference type="InterPro" id="IPR039210">
    <property type="entry name" value="OGFOD3"/>
</dbReference>
<comment type="caution">
    <text evidence="2">The sequence shown here is derived from an EMBL/GenBank/DDBJ whole genome shotgun (WGS) entry which is preliminary data.</text>
</comment>
<protein>
    <recommendedName>
        <fullName evidence="4">Fe2OG dioxygenase domain-containing protein</fullName>
    </recommendedName>
</protein>
<dbReference type="AlphaFoldDB" id="A0AB34JVA7"/>
<evidence type="ECO:0000313" key="2">
    <source>
        <dbReference type="EMBL" id="KAL1524968.1"/>
    </source>
</evidence>
<dbReference type="Proteomes" id="UP001515480">
    <property type="component" value="Unassembled WGS sequence"/>
</dbReference>